<organism evidence="2 3">
    <name type="scientific">Mesorhizobium cantuariense</name>
    <dbReference type="NCBI Taxonomy" id="1300275"/>
    <lineage>
        <taxon>Bacteria</taxon>
        <taxon>Pseudomonadati</taxon>
        <taxon>Pseudomonadota</taxon>
        <taxon>Alphaproteobacteria</taxon>
        <taxon>Hyphomicrobiales</taxon>
        <taxon>Phyllobacteriaceae</taxon>
        <taxon>Mesorhizobium</taxon>
    </lineage>
</organism>
<reference evidence="3" key="1">
    <citation type="journal article" date="2019" name="Int. J. Syst. Evol. Microbiol.">
        <title>The Global Catalogue of Microorganisms (GCM) 10K type strain sequencing project: providing services to taxonomists for standard genome sequencing and annotation.</title>
        <authorList>
            <consortium name="The Broad Institute Genomics Platform"/>
            <consortium name="The Broad Institute Genome Sequencing Center for Infectious Disease"/>
            <person name="Wu L."/>
            <person name="Ma J."/>
        </authorList>
    </citation>
    <scope>NUCLEOTIDE SEQUENCE [LARGE SCALE GENOMIC DNA]</scope>
    <source>
        <strain evidence="3">ICMP 19515</strain>
    </source>
</reference>
<gene>
    <name evidence="2" type="ORF">ACFOJ9_31220</name>
</gene>
<evidence type="ECO:0000256" key="1">
    <source>
        <dbReference type="SAM" id="Phobius"/>
    </source>
</evidence>
<evidence type="ECO:0000313" key="3">
    <source>
        <dbReference type="Proteomes" id="UP001595648"/>
    </source>
</evidence>
<sequence>MKSSVPSLGSAAGQDVTALVGPPLLPQWRAFCFQAWYDISRMERGGERMPVFVIAFAVLLFMAVSFWVTVELVTRSA</sequence>
<keyword evidence="1" id="KW-1133">Transmembrane helix</keyword>
<proteinExistence type="predicted"/>
<dbReference type="EMBL" id="JBHRVD010000001">
    <property type="protein sequence ID" value="MFC3326187.1"/>
    <property type="molecule type" value="Genomic_DNA"/>
</dbReference>
<feature type="transmembrane region" description="Helical" evidence="1">
    <location>
        <begin position="51"/>
        <end position="70"/>
    </location>
</feature>
<keyword evidence="3" id="KW-1185">Reference proteome</keyword>
<protein>
    <submittedName>
        <fullName evidence="2">Uncharacterized protein</fullName>
    </submittedName>
</protein>
<accession>A0ABV7MW37</accession>
<evidence type="ECO:0000313" key="2">
    <source>
        <dbReference type="EMBL" id="MFC3326187.1"/>
    </source>
</evidence>
<keyword evidence="1" id="KW-0812">Transmembrane</keyword>
<name>A0ABV7MW37_9HYPH</name>
<dbReference type="RefSeq" id="WP_378984832.1">
    <property type="nucleotide sequence ID" value="NZ_JBHRVD010000001.1"/>
</dbReference>
<keyword evidence="1" id="KW-0472">Membrane</keyword>
<dbReference type="Proteomes" id="UP001595648">
    <property type="component" value="Unassembled WGS sequence"/>
</dbReference>
<comment type="caution">
    <text evidence="2">The sequence shown here is derived from an EMBL/GenBank/DDBJ whole genome shotgun (WGS) entry which is preliminary data.</text>
</comment>